<organism evidence="6">
    <name type="scientific">uncultured Armatimonadetes bacterium</name>
    <dbReference type="NCBI Taxonomy" id="157466"/>
    <lineage>
        <taxon>Bacteria</taxon>
        <taxon>Bacillati</taxon>
        <taxon>Armatimonadota</taxon>
        <taxon>environmental samples</taxon>
    </lineage>
</organism>
<feature type="repeat" description="TPR" evidence="3">
    <location>
        <begin position="180"/>
        <end position="213"/>
    </location>
</feature>
<keyword evidence="5" id="KW-0472">Membrane</keyword>
<feature type="repeat" description="TPR" evidence="3">
    <location>
        <begin position="371"/>
        <end position="404"/>
    </location>
</feature>
<gene>
    <name evidence="6" type="ORF">AVDCRST_MAG63-70</name>
</gene>
<feature type="repeat" description="TPR" evidence="3">
    <location>
        <begin position="214"/>
        <end position="247"/>
    </location>
</feature>
<feature type="repeat" description="TPR" evidence="3">
    <location>
        <begin position="78"/>
        <end position="111"/>
    </location>
</feature>
<dbReference type="Pfam" id="PF14559">
    <property type="entry name" value="TPR_19"/>
    <property type="match status" value="1"/>
</dbReference>
<dbReference type="InterPro" id="IPR011990">
    <property type="entry name" value="TPR-like_helical_dom_sf"/>
</dbReference>
<name>A0A6J4H343_9BACT</name>
<keyword evidence="5" id="KW-1133">Transmembrane helix</keyword>
<feature type="repeat" description="TPR" evidence="3">
    <location>
        <begin position="146"/>
        <end position="179"/>
    </location>
</feature>
<feature type="region of interest" description="Disordered" evidence="4">
    <location>
        <begin position="1"/>
        <end position="21"/>
    </location>
</feature>
<dbReference type="InterPro" id="IPR011717">
    <property type="entry name" value="TPR-4"/>
</dbReference>
<proteinExistence type="predicted"/>
<dbReference type="PROSITE" id="PS50005">
    <property type="entry name" value="TPR"/>
    <property type="match status" value="6"/>
</dbReference>
<keyword evidence="1" id="KW-0677">Repeat</keyword>
<accession>A0A6J4H343</accession>
<dbReference type="EMBL" id="CADCTO010000010">
    <property type="protein sequence ID" value="CAA9213021.1"/>
    <property type="molecule type" value="Genomic_DNA"/>
</dbReference>
<feature type="repeat" description="TPR" evidence="3">
    <location>
        <begin position="287"/>
        <end position="320"/>
    </location>
</feature>
<feature type="transmembrane region" description="Helical" evidence="5">
    <location>
        <begin position="31"/>
        <end position="48"/>
    </location>
</feature>
<dbReference type="PANTHER" id="PTHR45586:SF1">
    <property type="entry name" value="LIPOPOLYSACCHARIDE ASSEMBLY PROTEIN B"/>
    <property type="match status" value="1"/>
</dbReference>
<evidence type="ECO:0000256" key="4">
    <source>
        <dbReference type="SAM" id="MobiDB-lite"/>
    </source>
</evidence>
<dbReference type="Pfam" id="PF07721">
    <property type="entry name" value="TPR_4"/>
    <property type="match status" value="1"/>
</dbReference>
<dbReference type="Pfam" id="PF13432">
    <property type="entry name" value="TPR_16"/>
    <property type="match status" value="2"/>
</dbReference>
<dbReference type="GO" id="GO:0042802">
    <property type="term" value="F:identical protein binding"/>
    <property type="evidence" value="ECO:0007669"/>
    <property type="project" value="InterPro"/>
</dbReference>
<keyword evidence="2 3" id="KW-0802">TPR repeat</keyword>
<reference evidence="6" key="1">
    <citation type="submission" date="2020-02" db="EMBL/GenBank/DDBJ databases">
        <authorList>
            <person name="Meier V. D."/>
        </authorList>
    </citation>
    <scope>NUCLEOTIDE SEQUENCE</scope>
    <source>
        <strain evidence="6">AVDCRST_MAG63</strain>
    </source>
</reference>
<dbReference type="Gene3D" id="1.25.40.10">
    <property type="entry name" value="Tetratricopeptide repeat domain"/>
    <property type="match status" value="3"/>
</dbReference>
<dbReference type="InterPro" id="IPR051012">
    <property type="entry name" value="CellSynth/LPSAsmb/PSIAsmb"/>
</dbReference>
<protein>
    <submittedName>
        <fullName evidence="6">Uncharacterized protein</fullName>
    </submittedName>
</protein>
<dbReference type="SUPFAM" id="SSF48452">
    <property type="entry name" value="TPR-like"/>
    <property type="match status" value="1"/>
</dbReference>
<dbReference type="PANTHER" id="PTHR45586">
    <property type="entry name" value="TPR REPEAT-CONTAINING PROTEIN PA4667"/>
    <property type="match status" value="1"/>
</dbReference>
<evidence type="ECO:0000256" key="2">
    <source>
        <dbReference type="ARBA" id="ARBA00022803"/>
    </source>
</evidence>
<evidence type="ECO:0000256" key="5">
    <source>
        <dbReference type="SAM" id="Phobius"/>
    </source>
</evidence>
<sequence length="437" mass="48949">MPTTLKTTSPRVLPVPQQTGASATRRAPSRLLALIVIGLVLVIAAWGVRSSRWMRDPILAGKGIPELEASVRDRPGDPLAQYHLAKKYYLQGRFGEARSAYEAATRLDPRSPRAHLGLALTLYEMGRMRDARAQFERVLLLDDRSAWAHYMLGKILWLEGDIRDALPHVRRATELDPRSDQAWYGLSVCYAQLRRYDDAIAALRKAVGRRGDSAQYRAALGEMLVYRGNMEEGRVQLARAVELNPDYGPACALLGSFYLRHGTGHDALDRAQDLLERATRLNTIRPAQAWFDLGQVYVRKARYADAVNALQRSLREDARDERTYYALANAYRRMGQAAKALTTEARFRRISALHVRMQDLEAKLSHAPNDPDAHLNLARVYRDLGLIGQAAERYASAARLAPQSGAISREWQQFARVHAPEPGGAPPVRDFIMPAPP</sequence>
<dbReference type="InterPro" id="IPR019734">
    <property type="entry name" value="TPR_rpt"/>
</dbReference>
<dbReference type="AlphaFoldDB" id="A0A6J4H343"/>
<evidence type="ECO:0000256" key="1">
    <source>
        <dbReference type="ARBA" id="ARBA00022737"/>
    </source>
</evidence>
<evidence type="ECO:0000256" key="3">
    <source>
        <dbReference type="PROSITE-ProRule" id="PRU00339"/>
    </source>
</evidence>
<keyword evidence="5" id="KW-0812">Transmembrane</keyword>
<evidence type="ECO:0000313" key="6">
    <source>
        <dbReference type="EMBL" id="CAA9213021.1"/>
    </source>
</evidence>
<dbReference type="SMART" id="SM00028">
    <property type="entry name" value="TPR"/>
    <property type="match status" value="7"/>
</dbReference>